<feature type="domain" description="ACT" evidence="10">
    <location>
        <begin position="10"/>
        <end position="83"/>
    </location>
</feature>
<dbReference type="InterPro" id="IPR045865">
    <property type="entry name" value="ACT-like_dom_sf"/>
</dbReference>
<dbReference type="InterPro" id="IPR004789">
    <property type="entry name" value="Acetalactate_synth_ssu"/>
</dbReference>
<evidence type="ECO:0000256" key="5">
    <source>
        <dbReference type="ARBA" id="ARBA00013145"/>
    </source>
</evidence>
<evidence type="ECO:0000256" key="2">
    <source>
        <dbReference type="ARBA" id="ARBA00005025"/>
    </source>
</evidence>
<protein>
    <recommendedName>
        <fullName evidence="5">acetolactate synthase</fullName>
        <ecNumber evidence="5">2.2.1.6</ecNumber>
    </recommendedName>
</protein>
<comment type="subunit">
    <text evidence="4">Dimer of large and small chains.</text>
</comment>
<keyword evidence="6" id="KW-0028">Amino-acid biosynthesis</keyword>
<comment type="pathway">
    <text evidence="1">Amino-acid biosynthesis; L-isoleucine biosynthesis; L-isoleucine from 2-oxobutanoate: step 1/4.</text>
</comment>
<evidence type="ECO:0000259" key="10">
    <source>
        <dbReference type="PROSITE" id="PS51671"/>
    </source>
</evidence>
<evidence type="ECO:0000256" key="1">
    <source>
        <dbReference type="ARBA" id="ARBA00004974"/>
    </source>
</evidence>
<dbReference type="RefSeq" id="WP_071195124.1">
    <property type="nucleotide sequence ID" value="NZ_JBHSRG010000013.1"/>
</dbReference>
<evidence type="ECO:0000313" key="12">
    <source>
        <dbReference type="Proteomes" id="UP001596169"/>
    </source>
</evidence>
<dbReference type="PROSITE" id="PS51671">
    <property type="entry name" value="ACT"/>
    <property type="match status" value="1"/>
</dbReference>
<proteinExistence type="inferred from homology"/>
<evidence type="ECO:0000256" key="3">
    <source>
        <dbReference type="ARBA" id="ARBA00006341"/>
    </source>
</evidence>
<keyword evidence="11" id="KW-0808">Transferase</keyword>
<keyword evidence="9" id="KW-0175">Coiled coil</keyword>
<evidence type="ECO:0000256" key="8">
    <source>
        <dbReference type="ARBA" id="ARBA00048670"/>
    </source>
</evidence>
<dbReference type="PANTHER" id="PTHR30239:SF4">
    <property type="entry name" value="ACETOLACTATE SYNTHASE ISOZYME 1 SMALL SUBUNIT"/>
    <property type="match status" value="1"/>
</dbReference>
<keyword evidence="12" id="KW-1185">Reference proteome</keyword>
<evidence type="ECO:0000256" key="6">
    <source>
        <dbReference type="ARBA" id="ARBA00022605"/>
    </source>
</evidence>
<reference evidence="12" key="1">
    <citation type="journal article" date="2019" name="Int. J. Syst. Evol. Microbiol.">
        <title>The Global Catalogue of Microorganisms (GCM) 10K type strain sequencing project: providing services to taxonomists for standard genome sequencing and annotation.</title>
        <authorList>
            <consortium name="The Broad Institute Genomics Platform"/>
            <consortium name="The Broad Institute Genome Sequencing Center for Infectious Disease"/>
            <person name="Wu L."/>
            <person name="Ma J."/>
        </authorList>
    </citation>
    <scope>NUCLEOTIDE SEQUENCE [LARGE SCALE GENOMIC DNA]</scope>
    <source>
        <strain evidence="12">JCM30009</strain>
    </source>
</reference>
<dbReference type="NCBIfam" id="NF006036">
    <property type="entry name" value="PRK08178.1"/>
    <property type="match status" value="1"/>
</dbReference>
<dbReference type="InterPro" id="IPR002912">
    <property type="entry name" value="ACT_dom"/>
</dbReference>
<comment type="pathway">
    <text evidence="2">Amino-acid biosynthesis; L-valine biosynthesis; L-valine from pyruvate: step 1/4.</text>
</comment>
<dbReference type="CDD" id="cd04878">
    <property type="entry name" value="ACT_AHAS"/>
    <property type="match status" value="1"/>
</dbReference>
<evidence type="ECO:0000313" key="11">
    <source>
        <dbReference type="EMBL" id="MFC6123617.1"/>
    </source>
</evidence>
<dbReference type="GO" id="GO:0003984">
    <property type="term" value="F:acetolactate synthase activity"/>
    <property type="evidence" value="ECO:0007669"/>
    <property type="project" value="UniProtKB-EC"/>
</dbReference>
<dbReference type="EMBL" id="JBHSRG010000013">
    <property type="protein sequence ID" value="MFC6123617.1"/>
    <property type="molecule type" value="Genomic_DNA"/>
</dbReference>
<evidence type="ECO:0000256" key="4">
    <source>
        <dbReference type="ARBA" id="ARBA00011744"/>
    </source>
</evidence>
<dbReference type="Pfam" id="PF22629">
    <property type="entry name" value="ACT_AHAS_ss"/>
    <property type="match status" value="1"/>
</dbReference>
<accession>A0ABW1Q5J0</accession>
<dbReference type="PANTHER" id="PTHR30239">
    <property type="entry name" value="ACETOLACTATE SYNTHASE SMALL SUBUNIT"/>
    <property type="match status" value="1"/>
</dbReference>
<evidence type="ECO:0000256" key="7">
    <source>
        <dbReference type="ARBA" id="ARBA00023304"/>
    </source>
</evidence>
<dbReference type="InterPro" id="IPR039557">
    <property type="entry name" value="AHAS_ACT"/>
</dbReference>
<gene>
    <name evidence="11" type="primary">ilvN</name>
    <name evidence="11" type="ORF">ACFPZP_21470</name>
</gene>
<name>A0ABW1Q5J0_9ENTR</name>
<organism evidence="11 12">
    <name type="scientific">Citrobacter bitternis</name>
    <dbReference type="NCBI Taxonomy" id="1585982"/>
    <lineage>
        <taxon>Bacteria</taxon>
        <taxon>Pseudomonadati</taxon>
        <taxon>Pseudomonadota</taxon>
        <taxon>Gammaproteobacteria</taxon>
        <taxon>Enterobacterales</taxon>
        <taxon>Enterobacteriaceae</taxon>
        <taxon>Citrobacter</taxon>
    </lineage>
</organism>
<evidence type="ECO:0000256" key="9">
    <source>
        <dbReference type="SAM" id="Coils"/>
    </source>
</evidence>
<dbReference type="Proteomes" id="UP001596169">
    <property type="component" value="Unassembled WGS sequence"/>
</dbReference>
<comment type="caution">
    <text evidence="11">The sequence shown here is derived from an EMBL/GenBank/DDBJ whole genome shotgun (WGS) entry which is preliminary data.</text>
</comment>
<dbReference type="EC" id="2.2.1.6" evidence="5"/>
<feature type="coiled-coil region" evidence="9">
    <location>
        <begin position="55"/>
        <end position="82"/>
    </location>
</feature>
<comment type="similarity">
    <text evidence="3">Belongs to the acetolactate synthase small subunit family.</text>
</comment>
<dbReference type="InterPro" id="IPR054480">
    <property type="entry name" value="AHAS_small-like_ACT"/>
</dbReference>
<keyword evidence="7" id="KW-0100">Branched-chain amino acid biosynthesis</keyword>
<comment type="catalytic activity">
    <reaction evidence="8">
        <text>2 pyruvate + H(+) = (2S)-2-acetolactate + CO2</text>
        <dbReference type="Rhea" id="RHEA:25249"/>
        <dbReference type="ChEBI" id="CHEBI:15361"/>
        <dbReference type="ChEBI" id="CHEBI:15378"/>
        <dbReference type="ChEBI" id="CHEBI:16526"/>
        <dbReference type="ChEBI" id="CHEBI:58476"/>
        <dbReference type="EC" id="2.2.1.6"/>
    </reaction>
</comment>
<dbReference type="SUPFAM" id="SSF55021">
    <property type="entry name" value="ACT-like"/>
    <property type="match status" value="1"/>
</dbReference>
<sequence>MQQTVSDNVILELTVRNHPGVMTHVCGLFARRAFNVEGILCLPIKDSEQSRIWLLVNDDQRLEQMISQIEKLEDVVQVVRNQSSPGMFNKLAVFFE</sequence>
<dbReference type="Gene3D" id="3.30.70.260">
    <property type="match status" value="1"/>
</dbReference>